<dbReference type="VEuPathDB" id="FungiDB:ASPCADRAFT_10798"/>
<dbReference type="EMBL" id="KV907548">
    <property type="protein sequence ID" value="OOF90286.1"/>
    <property type="molecule type" value="Genomic_DNA"/>
</dbReference>
<evidence type="ECO:0000313" key="2">
    <source>
        <dbReference type="EMBL" id="OOF90286.1"/>
    </source>
</evidence>
<feature type="transmembrane region" description="Helical" evidence="1">
    <location>
        <begin position="21"/>
        <end position="42"/>
    </location>
</feature>
<reference evidence="3" key="1">
    <citation type="journal article" date="2017" name="Genome Biol.">
        <title>Comparative genomics reveals high biological diversity and specific adaptations in the industrially and medically important fungal genus Aspergillus.</title>
        <authorList>
            <person name="de Vries R.P."/>
            <person name="Riley R."/>
            <person name="Wiebenga A."/>
            <person name="Aguilar-Osorio G."/>
            <person name="Amillis S."/>
            <person name="Uchima C.A."/>
            <person name="Anderluh G."/>
            <person name="Asadollahi M."/>
            <person name="Askin M."/>
            <person name="Barry K."/>
            <person name="Battaglia E."/>
            <person name="Bayram O."/>
            <person name="Benocci T."/>
            <person name="Braus-Stromeyer S.A."/>
            <person name="Caldana C."/>
            <person name="Canovas D."/>
            <person name="Cerqueira G.C."/>
            <person name="Chen F."/>
            <person name="Chen W."/>
            <person name="Choi C."/>
            <person name="Clum A."/>
            <person name="Dos Santos R.A."/>
            <person name="Damasio A.R."/>
            <person name="Diallinas G."/>
            <person name="Emri T."/>
            <person name="Fekete E."/>
            <person name="Flipphi M."/>
            <person name="Freyberg S."/>
            <person name="Gallo A."/>
            <person name="Gournas C."/>
            <person name="Habgood R."/>
            <person name="Hainaut M."/>
            <person name="Harispe M.L."/>
            <person name="Henrissat B."/>
            <person name="Hilden K.S."/>
            <person name="Hope R."/>
            <person name="Hossain A."/>
            <person name="Karabika E."/>
            <person name="Karaffa L."/>
            <person name="Karanyi Z."/>
            <person name="Krasevec N."/>
            <person name="Kuo A."/>
            <person name="Kusch H."/>
            <person name="LaButti K."/>
            <person name="Lagendijk E.L."/>
            <person name="Lapidus A."/>
            <person name="Levasseur A."/>
            <person name="Lindquist E."/>
            <person name="Lipzen A."/>
            <person name="Logrieco A.F."/>
            <person name="MacCabe A."/>
            <person name="Maekelae M.R."/>
            <person name="Malavazi I."/>
            <person name="Melin P."/>
            <person name="Meyer V."/>
            <person name="Mielnichuk N."/>
            <person name="Miskei M."/>
            <person name="Molnar A.P."/>
            <person name="Mule G."/>
            <person name="Ngan C.Y."/>
            <person name="Orejas M."/>
            <person name="Orosz E."/>
            <person name="Ouedraogo J.P."/>
            <person name="Overkamp K.M."/>
            <person name="Park H.-S."/>
            <person name="Perrone G."/>
            <person name="Piumi F."/>
            <person name="Punt P.J."/>
            <person name="Ram A.F."/>
            <person name="Ramon A."/>
            <person name="Rauscher S."/>
            <person name="Record E."/>
            <person name="Riano-Pachon D.M."/>
            <person name="Robert V."/>
            <person name="Roehrig J."/>
            <person name="Ruller R."/>
            <person name="Salamov A."/>
            <person name="Salih N.S."/>
            <person name="Samson R.A."/>
            <person name="Sandor E."/>
            <person name="Sanguinetti M."/>
            <person name="Schuetze T."/>
            <person name="Sepcic K."/>
            <person name="Shelest E."/>
            <person name="Sherlock G."/>
            <person name="Sophianopoulou V."/>
            <person name="Squina F.M."/>
            <person name="Sun H."/>
            <person name="Susca A."/>
            <person name="Todd R.B."/>
            <person name="Tsang A."/>
            <person name="Unkles S.E."/>
            <person name="van de Wiele N."/>
            <person name="van Rossen-Uffink D."/>
            <person name="Oliveira J.V."/>
            <person name="Vesth T.C."/>
            <person name="Visser J."/>
            <person name="Yu J.-H."/>
            <person name="Zhou M."/>
            <person name="Andersen M.R."/>
            <person name="Archer D.B."/>
            <person name="Baker S.E."/>
            <person name="Benoit I."/>
            <person name="Brakhage A.A."/>
            <person name="Braus G.H."/>
            <person name="Fischer R."/>
            <person name="Frisvad J.C."/>
            <person name="Goldman G.H."/>
            <person name="Houbraken J."/>
            <person name="Oakley B."/>
            <person name="Pocsi I."/>
            <person name="Scazzocchio C."/>
            <person name="Seiboth B."/>
            <person name="vanKuyk P.A."/>
            <person name="Wortman J."/>
            <person name="Dyer P.S."/>
            <person name="Grigoriev I.V."/>
        </authorList>
    </citation>
    <scope>NUCLEOTIDE SEQUENCE [LARGE SCALE GENOMIC DNA]</scope>
    <source>
        <strain evidence="3">ITEM 5010</strain>
    </source>
</reference>
<keyword evidence="1" id="KW-1133">Transmembrane helix</keyword>
<gene>
    <name evidence="2" type="ORF">ASPCADRAFT_10798</name>
</gene>
<keyword evidence="1" id="KW-0812">Transmembrane</keyword>
<keyword evidence="1" id="KW-0472">Membrane</keyword>
<proteinExistence type="predicted"/>
<accession>A0A1R3R726</accession>
<sequence>MRSPTLYFNQNYTRRLHSRGYGARGFGRFAKVAIVGTCVYLVSKKLLHNQWQRRPQKSGSETA</sequence>
<name>A0A1R3R726_ASPC5</name>
<dbReference type="AlphaFoldDB" id="A0A1R3R726"/>
<dbReference type="OMA" id="FNQNYAR"/>
<organism evidence="2 3">
    <name type="scientific">Aspergillus carbonarius (strain ITEM 5010)</name>
    <dbReference type="NCBI Taxonomy" id="602072"/>
    <lineage>
        <taxon>Eukaryota</taxon>
        <taxon>Fungi</taxon>
        <taxon>Dikarya</taxon>
        <taxon>Ascomycota</taxon>
        <taxon>Pezizomycotina</taxon>
        <taxon>Eurotiomycetes</taxon>
        <taxon>Eurotiomycetidae</taxon>
        <taxon>Eurotiales</taxon>
        <taxon>Aspergillaceae</taxon>
        <taxon>Aspergillus</taxon>
        <taxon>Aspergillus subgen. Circumdati</taxon>
    </lineage>
</organism>
<protein>
    <submittedName>
        <fullName evidence="2">Uncharacterized protein</fullName>
    </submittedName>
</protein>
<evidence type="ECO:0000313" key="3">
    <source>
        <dbReference type="Proteomes" id="UP000188318"/>
    </source>
</evidence>
<evidence type="ECO:0000256" key="1">
    <source>
        <dbReference type="SAM" id="Phobius"/>
    </source>
</evidence>
<keyword evidence="3" id="KW-1185">Reference proteome</keyword>
<dbReference type="OrthoDB" id="6133115at2759"/>
<dbReference type="Proteomes" id="UP000188318">
    <property type="component" value="Unassembled WGS sequence"/>
</dbReference>